<gene>
    <name evidence="1" type="ORF">AT9943_LOCUS18635</name>
</gene>
<name>A0A7G2F971_ARATH</name>
<proteinExistence type="predicted"/>
<accession>A0A7G2F971</accession>
<dbReference type="EMBL" id="LR881470">
    <property type="protein sequence ID" value="CAD5331146.1"/>
    <property type="molecule type" value="Genomic_DNA"/>
</dbReference>
<evidence type="ECO:0000313" key="2">
    <source>
        <dbReference type="Proteomes" id="UP000516314"/>
    </source>
</evidence>
<protein>
    <submittedName>
        <fullName evidence="1">(thale cress) hypothetical protein</fullName>
    </submittedName>
</protein>
<evidence type="ECO:0000313" key="1">
    <source>
        <dbReference type="EMBL" id="CAD5331146.1"/>
    </source>
</evidence>
<dbReference type="AlphaFoldDB" id="A0A7G2F971"/>
<reference evidence="1 2" key="1">
    <citation type="submission" date="2020-09" db="EMBL/GenBank/DDBJ databases">
        <authorList>
            <person name="Ashkenazy H."/>
        </authorList>
    </citation>
    <scope>NUCLEOTIDE SEQUENCE [LARGE SCALE GENOMIC DNA]</scope>
    <source>
        <strain evidence="2">cv. Cdm-0</strain>
    </source>
</reference>
<sequence>MHVCNLGYMFLSIWFHKAIKIQLFTTCVGRRVRVAGGSGSSISSCEHIKNKKVRENRVKSDYFSGKAEDFVFLESR</sequence>
<dbReference type="Proteomes" id="UP000516314">
    <property type="component" value="Chromosome 5"/>
</dbReference>
<organism evidence="1 2">
    <name type="scientific">Arabidopsis thaliana</name>
    <name type="common">Mouse-ear cress</name>
    <dbReference type="NCBI Taxonomy" id="3702"/>
    <lineage>
        <taxon>Eukaryota</taxon>
        <taxon>Viridiplantae</taxon>
        <taxon>Streptophyta</taxon>
        <taxon>Embryophyta</taxon>
        <taxon>Tracheophyta</taxon>
        <taxon>Spermatophyta</taxon>
        <taxon>Magnoliopsida</taxon>
        <taxon>eudicotyledons</taxon>
        <taxon>Gunneridae</taxon>
        <taxon>Pentapetalae</taxon>
        <taxon>rosids</taxon>
        <taxon>malvids</taxon>
        <taxon>Brassicales</taxon>
        <taxon>Brassicaceae</taxon>
        <taxon>Camelineae</taxon>
        <taxon>Arabidopsis</taxon>
    </lineage>
</organism>